<protein>
    <submittedName>
        <fullName evidence="3">Uncharacterized protein</fullName>
    </submittedName>
</protein>
<keyword evidence="2" id="KW-1185">Reference proteome</keyword>
<feature type="region of interest" description="Disordered" evidence="1">
    <location>
        <begin position="69"/>
        <end position="90"/>
    </location>
</feature>
<proteinExistence type="predicted"/>
<feature type="compositionally biased region" description="Polar residues" evidence="1">
    <location>
        <begin position="77"/>
        <end position="87"/>
    </location>
</feature>
<reference evidence="3" key="1">
    <citation type="submission" date="2022-11" db="UniProtKB">
        <authorList>
            <consortium name="WormBaseParasite"/>
        </authorList>
    </citation>
    <scope>IDENTIFICATION</scope>
</reference>
<dbReference type="Proteomes" id="UP000887565">
    <property type="component" value="Unplaced"/>
</dbReference>
<evidence type="ECO:0000313" key="2">
    <source>
        <dbReference type="Proteomes" id="UP000887565"/>
    </source>
</evidence>
<evidence type="ECO:0000313" key="3">
    <source>
        <dbReference type="WBParaSite" id="nRc.2.0.1.t41743-RA"/>
    </source>
</evidence>
<organism evidence="2 3">
    <name type="scientific">Romanomermis culicivorax</name>
    <name type="common">Nematode worm</name>
    <dbReference type="NCBI Taxonomy" id="13658"/>
    <lineage>
        <taxon>Eukaryota</taxon>
        <taxon>Metazoa</taxon>
        <taxon>Ecdysozoa</taxon>
        <taxon>Nematoda</taxon>
        <taxon>Enoplea</taxon>
        <taxon>Dorylaimia</taxon>
        <taxon>Mermithida</taxon>
        <taxon>Mermithoidea</taxon>
        <taxon>Mermithidae</taxon>
        <taxon>Romanomermis</taxon>
    </lineage>
</organism>
<accession>A0A915KSJ4</accession>
<dbReference type="AlphaFoldDB" id="A0A915KSJ4"/>
<sequence>MPKVSHIQAILNFKENSIEIQDVKLPLKVIASVPSQTELFLNAANDNPLEEIPEEERVSFYDGNSDIFSQPEEIEAEQSTGQVQPSPHQLPARWLEVTELA</sequence>
<dbReference type="WBParaSite" id="nRc.2.0.1.t41743-RA">
    <property type="protein sequence ID" value="nRc.2.0.1.t41743-RA"/>
    <property type="gene ID" value="nRc.2.0.1.g41743"/>
</dbReference>
<name>A0A915KSJ4_ROMCU</name>
<evidence type="ECO:0000256" key="1">
    <source>
        <dbReference type="SAM" id="MobiDB-lite"/>
    </source>
</evidence>